<dbReference type="EMBL" id="JANPWB010000004">
    <property type="protein sequence ID" value="KAJ1195803.1"/>
    <property type="molecule type" value="Genomic_DNA"/>
</dbReference>
<protein>
    <recommendedName>
        <fullName evidence="7">Receptor ligand binding region domain-containing protein</fullName>
    </recommendedName>
</protein>
<name>A0AAV7V6V1_PLEWA</name>
<feature type="domain" description="Receptor ligand binding region" evidence="7">
    <location>
        <begin position="3"/>
        <end position="261"/>
    </location>
</feature>
<dbReference type="GO" id="GO:0005886">
    <property type="term" value="C:plasma membrane"/>
    <property type="evidence" value="ECO:0007669"/>
    <property type="project" value="TreeGrafter"/>
</dbReference>
<keyword evidence="5" id="KW-0675">Receptor</keyword>
<dbReference type="PRINTS" id="PR00248">
    <property type="entry name" value="GPCRMGR"/>
</dbReference>
<dbReference type="GO" id="GO:0004930">
    <property type="term" value="F:G protein-coupled receptor activity"/>
    <property type="evidence" value="ECO:0007669"/>
    <property type="project" value="InterPro"/>
</dbReference>
<evidence type="ECO:0000259" key="7">
    <source>
        <dbReference type="Pfam" id="PF01094"/>
    </source>
</evidence>
<comment type="subcellular location">
    <subcellularLocation>
        <location evidence="1">Membrane</location>
        <topology evidence="1">Multi-pass membrane protein</topology>
    </subcellularLocation>
</comment>
<proteinExistence type="predicted"/>
<dbReference type="SUPFAM" id="SSF53822">
    <property type="entry name" value="Periplasmic binding protein-like I"/>
    <property type="match status" value="1"/>
</dbReference>
<dbReference type="InterPro" id="IPR001828">
    <property type="entry name" value="ANF_lig-bd_rcpt"/>
</dbReference>
<keyword evidence="2" id="KW-0812">Transmembrane</keyword>
<reference evidence="8" key="1">
    <citation type="journal article" date="2022" name="bioRxiv">
        <title>Sequencing and chromosome-scale assembly of the giantPleurodeles waltlgenome.</title>
        <authorList>
            <person name="Brown T."/>
            <person name="Elewa A."/>
            <person name="Iarovenko S."/>
            <person name="Subramanian E."/>
            <person name="Araus A.J."/>
            <person name="Petzold A."/>
            <person name="Susuki M."/>
            <person name="Suzuki K.-i.T."/>
            <person name="Hayashi T."/>
            <person name="Toyoda A."/>
            <person name="Oliveira C."/>
            <person name="Osipova E."/>
            <person name="Leigh N.D."/>
            <person name="Simon A."/>
            <person name="Yun M.H."/>
        </authorList>
    </citation>
    <scope>NUCLEOTIDE SEQUENCE</scope>
    <source>
        <strain evidence="8">20211129_DDA</strain>
        <tissue evidence="8">Liver</tissue>
    </source>
</reference>
<sequence>MKISYGSLDPLLSDKLRFPSFFRTVPNEFSVYTGIIQLLQHFGWTWVGILASDDDSGERAMRDLTTMISESGGCVEFSYPFPIDTDSRRIDKIYETIDALQNCTAQVIIVYSTNAALTQQFLYDSWKKVPHKIWIGSVGISFPRVRTQRDDMTVFNGTLTFSIKEGQIIGFQDFLYDVNPLKFPYGSALWDLWINIFRCNILSEYDMVHSYRPYLPLCTGNETLRLYDPPTNNSFSFRFTYSVYTAVYALAHALHDMFVSESRSRSAAVSLKQDFKPWKQKHPSVEDSTPLPRANMADDTQGATMERILQEISAVSCKLEGMDNAIVALTAEARSMRLDIAGFQSQMSGLDKRVTMVETQVASWTDRDLELSHLRSKLTDLKDRSCRNNVRLLGFPEGVEGADIFSYLRDILPKLTDTTFDPPLEFQRAHRLGPKRQDGNGHPAQL</sequence>
<dbReference type="InterPro" id="IPR000337">
    <property type="entry name" value="GPCR_3"/>
</dbReference>
<dbReference type="InterPro" id="IPR028082">
    <property type="entry name" value="Peripla_BP_I"/>
</dbReference>
<keyword evidence="3" id="KW-1133">Transmembrane helix</keyword>
<evidence type="ECO:0000256" key="5">
    <source>
        <dbReference type="ARBA" id="ARBA00023170"/>
    </source>
</evidence>
<evidence type="ECO:0000313" key="8">
    <source>
        <dbReference type="EMBL" id="KAJ1195803.1"/>
    </source>
</evidence>
<dbReference type="Proteomes" id="UP001066276">
    <property type="component" value="Chromosome 2_2"/>
</dbReference>
<evidence type="ECO:0000256" key="2">
    <source>
        <dbReference type="ARBA" id="ARBA00022692"/>
    </source>
</evidence>
<dbReference type="Gene3D" id="3.40.50.2300">
    <property type="match status" value="3"/>
</dbReference>
<dbReference type="Pfam" id="PF01094">
    <property type="entry name" value="ANF_receptor"/>
    <property type="match status" value="1"/>
</dbReference>
<evidence type="ECO:0000256" key="1">
    <source>
        <dbReference type="ARBA" id="ARBA00004141"/>
    </source>
</evidence>
<comment type="caution">
    <text evidence="8">The sequence shown here is derived from an EMBL/GenBank/DDBJ whole genome shotgun (WGS) entry which is preliminary data.</text>
</comment>
<organism evidence="8 9">
    <name type="scientific">Pleurodeles waltl</name>
    <name type="common">Iberian ribbed newt</name>
    <dbReference type="NCBI Taxonomy" id="8319"/>
    <lineage>
        <taxon>Eukaryota</taxon>
        <taxon>Metazoa</taxon>
        <taxon>Chordata</taxon>
        <taxon>Craniata</taxon>
        <taxon>Vertebrata</taxon>
        <taxon>Euteleostomi</taxon>
        <taxon>Amphibia</taxon>
        <taxon>Batrachia</taxon>
        <taxon>Caudata</taxon>
        <taxon>Salamandroidea</taxon>
        <taxon>Salamandridae</taxon>
        <taxon>Pleurodelinae</taxon>
        <taxon>Pleurodeles</taxon>
    </lineage>
</organism>
<dbReference type="AlphaFoldDB" id="A0AAV7V6V1"/>
<evidence type="ECO:0000256" key="3">
    <source>
        <dbReference type="ARBA" id="ARBA00022989"/>
    </source>
</evidence>
<dbReference type="FunFam" id="3.40.50.2300:FF:000024">
    <property type="entry name" value="Vomeronasal 2, receptor 73"/>
    <property type="match status" value="1"/>
</dbReference>
<keyword evidence="6" id="KW-0325">Glycoprotein</keyword>
<dbReference type="InterPro" id="IPR000068">
    <property type="entry name" value="GPCR_3_Ca_sens_rcpt-rel"/>
</dbReference>
<dbReference type="Gene3D" id="3.30.70.1820">
    <property type="entry name" value="L1 transposable element, RRM domain"/>
    <property type="match status" value="1"/>
</dbReference>
<keyword evidence="4" id="KW-0472">Membrane</keyword>
<dbReference type="PANTHER" id="PTHR24061">
    <property type="entry name" value="CALCIUM-SENSING RECEPTOR-RELATED"/>
    <property type="match status" value="1"/>
</dbReference>
<evidence type="ECO:0000256" key="4">
    <source>
        <dbReference type="ARBA" id="ARBA00023136"/>
    </source>
</evidence>
<gene>
    <name evidence="8" type="ORF">NDU88_005071</name>
</gene>
<dbReference type="PANTHER" id="PTHR24061:SF599">
    <property type="entry name" value="G-PROTEIN COUPLED RECEPTORS FAMILY 3 PROFILE DOMAIN-CONTAINING PROTEIN"/>
    <property type="match status" value="1"/>
</dbReference>
<evidence type="ECO:0000256" key="6">
    <source>
        <dbReference type="ARBA" id="ARBA00023180"/>
    </source>
</evidence>
<accession>A0AAV7V6V1</accession>
<keyword evidence="9" id="KW-1185">Reference proteome</keyword>
<evidence type="ECO:0000313" key="9">
    <source>
        <dbReference type="Proteomes" id="UP001066276"/>
    </source>
</evidence>